<reference evidence="1" key="1">
    <citation type="submission" date="2017-12" db="EMBL/GenBank/DDBJ databases">
        <authorList>
            <person name="Martens C."/>
            <person name="Dahlstrom E."/>
            <person name="Barbian K."/>
            <person name="Sykora L."/>
            <person name="Ricklefs S."/>
            <person name="Bruno D."/>
            <person name="Anzick I."/>
            <person name="Myles I."/>
            <person name="Datta S.K."/>
        </authorList>
    </citation>
    <scope>NUCLEOTIDE SEQUENCE</scope>
    <source>
        <strain evidence="1">AD2</strain>
        <plasmid evidence="1">p2-AD2</plasmid>
    </source>
</reference>
<dbReference type="AlphaFoldDB" id="A0A4Y1MRJ4"/>
<dbReference type="RefSeq" id="WP_323874265.1">
    <property type="nucleotide sequence ID" value="NZ_CP025187.1"/>
</dbReference>
<protein>
    <submittedName>
        <fullName evidence="1">Uncharacterized protein</fullName>
    </submittedName>
</protein>
<accession>A0A4Y1MRJ4</accession>
<gene>
    <name evidence="1" type="ORF">RADP37_05101</name>
</gene>
<dbReference type="EMBL" id="CP025187">
    <property type="protein sequence ID" value="AWV20253.1"/>
    <property type="molecule type" value="Genomic_DNA"/>
</dbReference>
<keyword evidence="1" id="KW-0614">Plasmid</keyword>
<organism evidence="1">
    <name type="scientific">Roseomonas mucosa</name>
    <dbReference type="NCBI Taxonomy" id="207340"/>
    <lineage>
        <taxon>Bacteria</taxon>
        <taxon>Pseudomonadati</taxon>
        <taxon>Pseudomonadota</taxon>
        <taxon>Alphaproteobacteria</taxon>
        <taxon>Acetobacterales</taxon>
        <taxon>Roseomonadaceae</taxon>
        <taxon>Roseomonas</taxon>
    </lineage>
</organism>
<evidence type="ECO:0000313" key="1">
    <source>
        <dbReference type="EMBL" id="AWV20253.1"/>
    </source>
</evidence>
<sequence length="137" mass="14730">MTFVSRPTVIRYAGPDHPHFITERDVRAALDFLVAVEPAKAASIAEFEAALAPRRSEVEIAMGTLRGFAEQTDPLKLEALQRAYALLVDEPPYRAPGVAAVVRGALRQAWNGVGPWPELSALPQRAAAPTAICATAQ</sequence>
<geneLocation type="plasmid" evidence="1">
    <name>p2-AD2</name>
</geneLocation>
<name>A0A4Y1MRJ4_9PROT</name>
<proteinExistence type="predicted"/>